<dbReference type="PANTHER" id="PTHR43726:SF1">
    <property type="entry name" value="BIOTIN SYNTHASE"/>
    <property type="match status" value="1"/>
</dbReference>
<dbReference type="CDD" id="cd01335">
    <property type="entry name" value="Radical_SAM"/>
    <property type="match status" value="1"/>
</dbReference>
<protein>
    <submittedName>
        <fullName evidence="10">Iron-only hydrogenase maturation protein HydE</fullName>
    </submittedName>
</protein>
<feature type="binding site" evidence="8">
    <location>
        <position position="145"/>
    </location>
    <ligand>
        <name>S-adenosyl-L-methionine</name>
        <dbReference type="ChEBI" id="CHEBI:59789"/>
    </ligand>
</feature>
<dbReference type="SUPFAM" id="SSF102114">
    <property type="entry name" value="Radical SAM enzymes"/>
    <property type="match status" value="1"/>
</dbReference>
<feature type="binding site" evidence="8">
    <location>
        <position position="215"/>
    </location>
    <ligand>
        <name>S-adenosyl-L-methionine</name>
        <dbReference type="ChEBI" id="CHEBI:59789"/>
    </ligand>
</feature>
<dbReference type="SMART" id="SM00876">
    <property type="entry name" value="BATS"/>
    <property type="match status" value="1"/>
</dbReference>
<feature type="binding site" evidence="8">
    <location>
        <position position="120"/>
    </location>
    <ligand>
        <name>(3R)-3-methyl-D-ornithine</name>
        <dbReference type="ChEBI" id="CHEBI:64642"/>
    </ligand>
</feature>
<comment type="cofactor">
    <cofactor evidence="6">
        <name>[2Fe-2S] cluster</name>
        <dbReference type="ChEBI" id="CHEBI:190135"/>
    </cofactor>
</comment>
<dbReference type="SFLD" id="SFLDS00029">
    <property type="entry name" value="Radical_SAM"/>
    <property type="match status" value="1"/>
</dbReference>
<dbReference type="GO" id="GO:0042364">
    <property type="term" value="P:water-soluble vitamin biosynthetic process"/>
    <property type="evidence" value="ECO:0007669"/>
    <property type="project" value="UniProtKB-ARBA"/>
</dbReference>
<dbReference type="RefSeq" id="WP_092065776.1">
    <property type="nucleotide sequence ID" value="NZ_FNIN01000009.1"/>
</dbReference>
<keyword evidence="11" id="KW-1185">Reference proteome</keyword>
<dbReference type="AlphaFoldDB" id="A0A1H0ESS3"/>
<evidence type="ECO:0000256" key="8">
    <source>
        <dbReference type="PIRSR" id="PIRSR004762-2"/>
    </source>
</evidence>
<dbReference type="SFLD" id="SFLDG01082">
    <property type="entry name" value="B12-binding_domain_containing"/>
    <property type="match status" value="1"/>
</dbReference>
<dbReference type="SMART" id="SM00729">
    <property type="entry name" value="Elp3"/>
    <property type="match status" value="1"/>
</dbReference>
<dbReference type="Proteomes" id="UP000199602">
    <property type="component" value="Unassembled WGS sequence"/>
</dbReference>
<feature type="binding site" evidence="7">
    <location>
        <position position="46"/>
    </location>
    <ligand>
        <name>[4Fe-4S] cluster</name>
        <dbReference type="ChEBI" id="CHEBI:49883"/>
        <note>4Fe-4S-S-AdoMet</note>
    </ligand>
</feature>
<evidence type="ECO:0000313" key="10">
    <source>
        <dbReference type="EMBL" id="SDN85507.1"/>
    </source>
</evidence>
<reference evidence="10 11" key="1">
    <citation type="submission" date="2016-10" db="EMBL/GenBank/DDBJ databases">
        <authorList>
            <person name="de Groot N.N."/>
        </authorList>
    </citation>
    <scope>NUCLEOTIDE SEQUENCE [LARGE SCALE GENOMIC DNA]</scope>
    <source>
        <strain evidence="10 11">DSM 15269</strain>
    </source>
</reference>
<evidence type="ECO:0000259" key="9">
    <source>
        <dbReference type="PROSITE" id="PS51918"/>
    </source>
</evidence>
<dbReference type="InterPro" id="IPR034422">
    <property type="entry name" value="HydE/PylB-like"/>
</dbReference>
<dbReference type="GO" id="GO:0046872">
    <property type="term" value="F:metal ion binding"/>
    <property type="evidence" value="ECO:0007669"/>
    <property type="project" value="UniProtKB-KW"/>
</dbReference>
<evidence type="ECO:0000313" key="11">
    <source>
        <dbReference type="Proteomes" id="UP000199602"/>
    </source>
</evidence>
<dbReference type="SFLD" id="SFLDG01280">
    <property type="entry name" value="HydE/PylB-like"/>
    <property type="match status" value="1"/>
</dbReference>
<dbReference type="OrthoDB" id="9775764at2"/>
<dbReference type="PROSITE" id="PS51918">
    <property type="entry name" value="RADICAL_SAM"/>
    <property type="match status" value="1"/>
</dbReference>
<feature type="domain" description="Radical SAM core" evidence="9">
    <location>
        <begin position="32"/>
        <end position="252"/>
    </location>
</feature>
<dbReference type="InterPro" id="IPR013785">
    <property type="entry name" value="Aldolase_TIM"/>
</dbReference>
<evidence type="ECO:0000256" key="7">
    <source>
        <dbReference type="PIRSR" id="PIRSR004762-1"/>
    </source>
</evidence>
<name>A0A1H0ESS3_9BACT</name>
<dbReference type="Gene3D" id="3.20.20.70">
    <property type="entry name" value="Aldolase class I"/>
    <property type="match status" value="1"/>
</dbReference>
<organism evidence="10 11">
    <name type="scientific">Desulfonauticus submarinus</name>
    <dbReference type="NCBI Taxonomy" id="206665"/>
    <lineage>
        <taxon>Bacteria</taxon>
        <taxon>Pseudomonadati</taxon>
        <taxon>Thermodesulfobacteriota</taxon>
        <taxon>Desulfovibrionia</taxon>
        <taxon>Desulfovibrionales</taxon>
        <taxon>Desulfonauticaceae</taxon>
        <taxon>Desulfonauticus</taxon>
    </lineage>
</organism>
<evidence type="ECO:0000256" key="5">
    <source>
        <dbReference type="ARBA" id="ARBA00023014"/>
    </source>
</evidence>
<gene>
    <name evidence="10" type="ORF">SAMN04488516_10936</name>
</gene>
<dbReference type="GO" id="GO:0016740">
    <property type="term" value="F:transferase activity"/>
    <property type="evidence" value="ECO:0007669"/>
    <property type="project" value="TreeGrafter"/>
</dbReference>
<dbReference type="Pfam" id="PF04055">
    <property type="entry name" value="Radical_SAM"/>
    <property type="match status" value="1"/>
</dbReference>
<dbReference type="GO" id="GO:0051539">
    <property type="term" value="F:4 iron, 4 sulfur cluster binding"/>
    <property type="evidence" value="ECO:0007669"/>
    <property type="project" value="UniProtKB-KW"/>
</dbReference>
<dbReference type="EMBL" id="FNIN01000009">
    <property type="protein sequence ID" value="SDN85507.1"/>
    <property type="molecule type" value="Genomic_DNA"/>
</dbReference>
<sequence>MTKKELIYHLQKTPLSQLIQEATKIRQKYIGKDVYIRGIIEFSNYCCRHCLYCGLRSANNNIKRYRMQPGEIIQLALNMAKQGVKTIVLQSGDDFAYDTKTIASIISSIKHKADVAITLSLGERDLSDYEYWRKAGADRYLMKHETANPILYAKLHPGKTLKERLSSLKFLKKIGYEIGLGCMVGLPGQTIHDLAEDILLIHKFQADMAGIGPFLPQKDTPLGNHSPGDLNLTLKIIALIRILIKKIHLPATTAIATLDPQQGIVLALQAGANVIMPDFTPQTYSSNYAIYNNKTRITLDLSKVFISKAKRKFNKGKGGSLRCKKPQKV</sequence>
<evidence type="ECO:0000256" key="4">
    <source>
        <dbReference type="ARBA" id="ARBA00023004"/>
    </source>
</evidence>
<evidence type="ECO:0000256" key="1">
    <source>
        <dbReference type="ARBA" id="ARBA00022485"/>
    </source>
</evidence>
<dbReference type="PIRSF" id="PIRSF004762">
    <property type="entry name" value="CHP00423"/>
    <property type="match status" value="1"/>
</dbReference>
<dbReference type="SFLD" id="SFLDF00348">
    <property type="entry name" value="FeFe_hydrogenase_maturase_(Hyd"/>
    <property type="match status" value="1"/>
</dbReference>
<dbReference type="InterPro" id="IPR024021">
    <property type="entry name" value="FeFe-hyd_HydE_rSAM"/>
</dbReference>
<keyword evidence="1 7" id="KW-0004">4Fe-4S</keyword>
<keyword evidence="5 7" id="KW-0411">Iron-sulfur</keyword>
<dbReference type="NCBIfam" id="TIGR03956">
    <property type="entry name" value="rSAM_HydE"/>
    <property type="match status" value="1"/>
</dbReference>
<accession>A0A1H0ESS3</accession>
<evidence type="ECO:0000256" key="2">
    <source>
        <dbReference type="ARBA" id="ARBA00022691"/>
    </source>
</evidence>
<dbReference type="STRING" id="206665.SAMN04488516_10936"/>
<feature type="binding site" evidence="8">
    <location>
        <position position="164"/>
    </location>
    <ligand>
        <name>S-adenosyl-L-methionine</name>
        <dbReference type="ChEBI" id="CHEBI:59789"/>
    </ligand>
</feature>
<proteinExistence type="predicted"/>
<keyword evidence="3" id="KW-0479">Metal-binding</keyword>
<dbReference type="InterPro" id="IPR010722">
    <property type="entry name" value="BATS_dom"/>
</dbReference>
<keyword evidence="2 7" id="KW-0949">S-adenosyl-L-methionine</keyword>
<keyword evidence="4 7" id="KW-0408">Iron</keyword>
<feature type="binding site" evidence="7">
    <location>
        <position position="50"/>
    </location>
    <ligand>
        <name>[4Fe-4S] cluster</name>
        <dbReference type="ChEBI" id="CHEBI:49883"/>
        <note>4Fe-4S-S-AdoMet</note>
    </ligand>
</feature>
<dbReference type="InterPro" id="IPR006638">
    <property type="entry name" value="Elp3/MiaA/NifB-like_rSAM"/>
</dbReference>
<dbReference type="SFLD" id="SFLDG01060">
    <property type="entry name" value="BATS_domain_containing"/>
    <property type="match status" value="1"/>
</dbReference>
<comment type="cofactor">
    <cofactor evidence="7">
        <name>[4Fe-4S] cluster</name>
        <dbReference type="ChEBI" id="CHEBI:49883"/>
    </cofactor>
    <text evidence="7">Binds 1 [4Fe-4S] cluster. The cluster is coordinated with 3 cysteines and an exchangeable S-adenosyl-L-methionine.</text>
</comment>
<evidence type="ECO:0000256" key="6">
    <source>
        <dbReference type="ARBA" id="ARBA00034078"/>
    </source>
</evidence>
<feature type="binding site" evidence="7">
    <location>
        <position position="53"/>
    </location>
    <ligand>
        <name>[4Fe-4S] cluster</name>
        <dbReference type="ChEBI" id="CHEBI:49883"/>
        <note>4Fe-4S-S-AdoMet</note>
    </ligand>
</feature>
<dbReference type="GO" id="GO:0044272">
    <property type="term" value="P:sulfur compound biosynthetic process"/>
    <property type="evidence" value="ECO:0007669"/>
    <property type="project" value="UniProtKB-ARBA"/>
</dbReference>
<evidence type="ECO:0000256" key="3">
    <source>
        <dbReference type="ARBA" id="ARBA00022723"/>
    </source>
</evidence>
<dbReference type="PANTHER" id="PTHR43726">
    <property type="entry name" value="3-METHYLORNITHINE SYNTHASE"/>
    <property type="match status" value="1"/>
</dbReference>
<dbReference type="InterPro" id="IPR007197">
    <property type="entry name" value="rSAM"/>
</dbReference>
<dbReference type="InterPro" id="IPR058240">
    <property type="entry name" value="rSAM_sf"/>
</dbReference>